<dbReference type="Gene3D" id="3.30.530.20">
    <property type="match status" value="1"/>
</dbReference>
<feature type="chain" id="PRO_5012807649" description="ATPase" evidence="1">
    <location>
        <begin position="26"/>
        <end position="180"/>
    </location>
</feature>
<keyword evidence="1" id="KW-0732">Signal</keyword>
<feature type="signal peptide" evidence="1">
    <location>
        <begin position="1"/>
        <end position="25"/>
    </location>
</feature>
<sequence length="180" mass="19176">MTEIAMRIGALVLMAALSGATPAVAEIVSRSDNTFTLRFAVGLEASRADVIDAVQNVPAWWDPAHSYTGDAANLSLAFQPGGCWCERMADGTDFRHGSVVSIDPDQIRFNAPLGPLNGKATRADLTFSAGPENRGTLASMEFVVEGPGIGAFADAVHGVMQQAWTRYVRFIEYGEPAAQD</sequence>
<dbReference type="SUPFAM" id="SSF55961">
    <property type="entry name" value="Bet v1-like"/>
    <property type="match status" value="1"/>
</dbReference>
<evidence type="ECO:0008006" key="4">
    <source>
        <dbReference type="Google" id="ProtNLM"/>
    </source>
</evidence>
<name>A0A258FST2_9CAUL</name>
<reference evidence="2 3" key="1">
    <citation type="submission" date="2017-03" db="EMBL/GenBank/DDBJ databases">
        <title>Lifting the veil on microbial sulfur biogeochemistry in mining wastewaters.</title>
        <authorList>
            <person name="Kantor R.S."/>
            <person name="Colenbrander Nelson T."/>
            <person name="Marshall S."/>
            <person name="Bennett D."/>
            <person name="Apte S."/>
            <person name="Camacho D."/>
            <person name="Thomas B.C."/>
            <person name="Warren L.A."/>
            <person name="Banfield J.F."/>
        </authorList>
    </citation>
    <scope>NUCLEOTIDE SEQUENCE [LARGE SCALE GENOMIC DNA]</scope>
    <source>
        <strain evidence="2">32-69-9</strain>
    </source>
</reference>
<evidence type="ECO:0000313" key="2">
    <source>
        <dbReference type="EMBL" id="OYX35014.1"/>
    </source>
</evidence>
<gene>
    <name evidence="2" type="ORF">B7Z01_03790</name>
</gene>
<organism evidence="2 3">
    <name type="scientific">Brevundimonas subvibrioides</name>
    <dbReference type="NCBI Taxonomy" id="74313"/>
    <lineage>
        <taxon>Bacteria</taxon>
        <taxon>Pseudomonadati</taxon>
        <taxon>Pseudomonadota</taxon>
        <taxon>Alphaproteobacteria</taxon>
        <taxon>Caulobacterales</taxon>
        <taxon>Caulobacteraceae</taxon>
        <taxon>Brevundimonas</taxon>
    </lineage>
</organism>
<evidence type="ECO:0000313" key="3">
    <source>
        <dbReference type="Proteomes" id="UP000215595"/>
    </source>
</evidence>
<dbReference type="Proteomes" id="UP000215595">
    <property type="component" value="Unassembled WGS sequence"/>
</dbReference>
<dbReference type="AlphaFoldDB" id="A0A258FST2"/>
<dbReference type="InterPro" id="IPR023393">
    <property type="entry name" value="START-like_dom_sf"/>
</dbReference>
<proteinExistence type="predicted"/>
<evidence type="ECO:0000256" key="1">
    <source>
        <dbReference type="SAM" id="SignalP"/>
    </source>
</evidence>
<protein>
    <recommendedName>
        <fullName evidence="4">ATPase</fullName>
    </recommendedName>
</protein>
<accession>A0A258FST2</accession>
<dbReference type="EMBL" id="NCEB01000006">
    <property type="protein sequence ID" value="OYX35014.1"/>
    <property type="molecule type" value="Genomic_DNA"/>
</dbReference>
<comment type="caution">
    <text evidence="2">The sequence shown here is derived from an EMBL/GenBank/DDBJ whole genome shotgun (WGS) entry which is preliminary data.</text>
</comment>